<accession>A0ABN8YRU3</accession>
<evidence type="ECO:0000313" key="2">
    <source>
        <dbReference type="Proteomes" id="UP001176941"/>
    </source>
</evidence>
<evidence type="ECO:0000313" key="1">
    <source>
        <dbReference type="EMBL" id="CAI9163302.1"/>
    </source>
</evidence>
<protein>
    <submittedName>
        <fullName evidence="1">Uncharacterized protein</fullName>
    </submittedName>
</protein>
<organism evidence="1 2">
    <name type="scientific">Rangifer tarandus platyrhynchus</name>
    <name type="common">Svalbard reindeer</name>
    <dbReference type="NCBI Taxonomy" id="3082113"/>
    <lineage>
        <taxon>Eukaryota</taxon>
        <taxon>Metazoa</taxon>
        <taxon>Chordata</taxon>
        <taxon>Craniata</taxon>
        <taxon>Vertebrata</taxon>
        <taxon>Euteleostomi</taxon>
        <taxon>Mammalia</taxon>
        <taxon>Eutheria</taxon>
        <taxon>Laurasiatheria</taxon>
        <taxon>Artiodactyla</taxon>
        <taxon>Ruminantia</taxon>
        <taxon>Pecora</taxon>
        <taxon>Cervidae</taxon>
        <taxon>Odocoileinae</taxon>
        <taxon>Rangifer</taxon>
    </lineage>
</organism>
<proteinExistence type="predicted"/>
<keyword evidence="2" id="KW-1185">Reference proteome</keyword>
<reference evidence="1" key="1">
    <citation type="submission" date="2023-04" db="EMBL/GenBank/DDBJ databases">
        <authorList>
            <consortium name="ELIXIR-Norway"/>
        </authorList>
    </citation>
    <scope>NUCLEOTIDE SEQUENCE [LARGE SCALE GENOMIC DNA]</scope>
</reference>
<name>A0ABN8YRU3_RANTA</name>
<dbReference type="EMBL" id="OX459957">
    <property type="protein sequence ID" value="CAI9163302.1"/>
    <property type="molecule type" value="Genomic_DNA"/>
</dbReference>
<sequence length="109" mass="11239">MTEFCCFSAPIHSCPGGPGVKTGGLEREARVRGASGWCDATESVCPWRGAGFPGPPPCGEELPGPCQWEERGTFGLLAVDGGLSREPDAGDTALGEGSPEEGYLVLLVS</sequence>
<dbReference type="Proteomes" id="UP001176941">
    <property type="component" value="Chromosome 21"/>
</dbReference>
<gene>
    <name evidence="1" type="ORF">MRATA1EN1_LOCUS12264</name>
</gene>